<dbReference type="EMBL" id="JAKNSF020000014">
    <property type="protein sequence ID" value="KAK7735159.1"/>
    <property type="molecule type" value="Genomic_DNA"/>
</dbReference>
<sequence>MRAHEILLQTECNYTGAQPYWDELSTTEDIAAGIAFNESSVFDPDTGFGGTGTGDDLCVTDGPFANLTLHMNRTSNYADYCLSRDFSPTSIQNGNSTYVDACFASSNYSEAWQCYKSKPHTAGHAAIGGTMLDGSGSPGDPLFFLHHTNLDRLWWEWQQVNLTARLTDMTGRNVPLANFLLTNEVPYPSAAVLDYDGDSGNTTTLNHTLWMVGIIPNATIADVMDLGGDLICAEYV</sequence>
<dbReference type="PROSITE" id="PS00498">
    <property type="entry name" value="TYROSINASE_2"/>
    <property type="match status" value="1"/>
</dbReference>
<dbReference type="InterPro" id="IPR008922">
    <property type="entry name" value="Di-copper_centre_dom_sf"/>
</dbReference>
<dbReference type="Gene3D" id="1.10.1280.10">
    <property type="entry name" value="Di-copper center containing domain from catechol oxidase"/>
    <property type="match status" value="1"/>
</dbReference>
<comment type="caution">
    <text evidence="4">The sequence shown here is derived from an EMBL/GenBank/DDBJ whole genome shotgun (WGS) entry which is preliminary data.</text>
</comment>
<keyword evidence="2" id="KW-0186">Copper</keyword>
<dbReference type="PANTHER" id="PTHR11474:SF126">
    <property type="entry name" value="TYROSINASE-LIKE PROTEIN TYR-1-RELATED"/>
    <property type="match status" value="1"/>
</dbReference>
<evidence type="ECO:0000313" key="4">
    <source>
        <dbReference type="EMBL" id="KAK7735159.1"/>
    </source>
</evidence>
<organism evidence="4 5">
    <name type="scientific">Diaporthe eres</name>
    <name type="common">Phomopsis oblonga</name>
    <dbReference type="NCBI Taxonomy" id="83184"/>
    <lineage>
        <taxon>Eukaryota</taxon>
        <taxon>Fungi</taxon>
        <taxon>Dikarya</taxon>
        <taxon>Ascomycota</taxon>
        <taxon>Pezizomycotina</taxon>
        <taxon>Sordariomycetes</taxon>
        <taxon>Sordariomycetidae</taxon>
        <taxon>Diaporthales</taxon>
        <taxon>Diaporthaceae</taxon>
        <taxon>Diaporthe</taxon>
        <taxon>Diaporthe eres species complex</taxon>
    </lineage>
</organism>
<dbReference type="SUPFAM" id="SSF48056">
    <property type="entry name" value="Di-copper centre-containing domain"/>
    <property type="match status" value="1"/>
</dbReference>
<dbReference type="Proteomes" id="UP001430848">
    <property type="component" value="Unassembled WGS sequence"/>
</dbReference>
<name>A0ABR1PF14_DIAER</name>
<keyword evidence="5" id="KW-1185">Reference proteome</keyword>
<dbReference type="Pfam" id="PF00264">
    <property type="entry name" value="Tyrosinase"/>
    <property type="match status" value="1"/>
</dbReference>
<feature type="domain" description="Tyrosinase copper-binding" evidence="3">
    <location>
        <begin position="140"/>
        <end position="151"/>
    </location>
</feature>
<dbReference type="InterPro" id="IPR050316">
    <property type="entry name" value="Tyrosinase/Hemocyanin"/>
</dbReference>
<evidence type="ECO:0000259" key="3">
    <source>
        <dbReference type="PROSITE" id="PS00498"/>
    </source>
</evidence>
<dbReference type="PANTHER" id="PTHR11474">
    <property type="entry name" value="TYROSINASE FAMILY MEMBER"/>
    <property type="match status" value="1"/>
</dbReference>
<dbReference type="PRINTS" id="PR00092">
    <property type="entry name" value="TYROSINASE"/>
</dbReference>
<dbReference type="InterPro" id="IPR002227">
    <property type="entry name" value="Tyrosinase_Cu-bd"/>
</dbReference>
<protein>
    <recommendedName>
        <fullName evidence="3">Tyrosinase copper-binding domain-containing protein</fullName>
    </recommendedName>
</protein>
<evidence type="ECO:0000256" key="2">
    <source>
        <dbReference type="ARBA" id="ARBA00023008"/>
    </source>
</evidence>
<gene>
    <name evidence="4" type="ORF">SLS63_004147</name>
</gene>
<evidence type="ECO:0000256" key="1">
    <source>
        <dbReference type="ARBA" id="ARBA00022723"/>
    </source>
</evidence>
<evidence type="ECO:0000313" key="5">
    <source>
        <dbReference type="Proteomes" id="UP001430848"/>
    </source>
</evidence>
<accession>A0ABR1PF14</accession>
<proteinExistence type="predicted"/>
<keyword evidence="1" id="KW-0479">Metal-binding</keyword>
<reference evidence="4 5" key="1">
    <citation type="submission" date="2024-02" db="EMBL/GenBank/DDBJ databases">
        <title>De novo assembly and annotation of 12 fungi associated with fruit tree decline syndrome in Ontario, Canada.</title>
        <authorList>
            <person name="Sulman M."/>
            <person name="Ellouze W."/>
            <person name="Ilyukhin E."/>
        </authorList>
    </citation>
    <scope>NUCLEOTIDE SEQUENCE [LARGE SCALE GENOMIC DNA]</scope>
    <source>
        <strain evidence="4 5">M169</strain>
    </source>
</reference>